<name>A0ABV8VXV6_9BACI</name>
<evidence type="ECO:0000313" key="3">
    <source>
        <dbReference type="Proteomes" id="UP001595880"/>
    </source>
</evidence>
<keyword evidence="1" id="KW-0472">Membrane</keyword>
<proteinExistence type="predicted"/>
<evidence type="ECO:0000256" key="1">
    <source>
        <dbReference type="SAM" id="Phobius"/>
    </source>
</evidence>
<organism evidence="2 3">
    <name type="scientific">Gracilibacillus marinus</name>
    <dbReference type="NCBI Taxonomy" id="630535"/>
    <lineage>
        <taxon>Bacteria</taxon>
        <taxon>Bacillati</taxon>
        <taxon>Bacillota</taxon>
        <taxon>Bacilli</taxon>
        <taxon>Bacillales</taxon>
        <taxon>Bacillaceae</taxon>
        <taxon>Gracilibacillus</taxon>
    </lineage>
</organism>
<accession>A0ABV8VXV6</accession>
<dbReference type="InterPro" id="IPR020205">
    <property type="entry name" value="Uncharacterised_YwnF_TM"/>
</dbReference>
<keyword evidence="1" id="KW-1133">Transmembrane helix</keyword>
<reference evidence="3" key="1">
    <citation type="journal article" date="2019" name="Int. J. Syst. Evol. Microbiol.">
        <title>The Global Catalogue of Microorganisms (GCM) 10K type strain sequencing project: providing services to taxonomists for standard genome sequencing and annotation.</title>
        <authorList>
            <consortium name="The Broad Institute Genomics Platform"/>
            <consortium name="The Broad Institute Genome Sequencing Center for Infectious Disease"/>
            <person name="Wu L."/>
            <person name="Ma J."/>
        </authorList>
    </citation>
    <scope>NUCLEOTIDE SEQUENCE [LARGE SCALE GENOMIC DNA]</scope>
    <source>
        <strain evidence="3">KACC 14058</strain>
    </source>
</reference>
<sequence>MFSFMTNEIPTFMRTELEKLFTKIGPLMKKNTKYMMFATPLILISVFNLVYFLFFEGLSNEIMTVTLIYALLAAIGFALYKESKRIKKQIKKLELEHIVKRIEKSDVMNEYKKKDYISLIMNQPRLGLQTFMNFLTEEEQRKQMSHFRSE</sequence>
<gene>
    <name evidence="2" type="ORF">ACFOZ1_12980</name>
</gene>
<keyword evidence="1" id="KW-0812">Transmembrane</keyword>
<keyword evidence="3" id="KW-1185">Reference proteome</keyword>
<dbReference type="Pfam" id="PF17370">
    <property type="entry name" value="DUF5392"/>
    <property type="match status" value="1"/>
</dbReference>
<feature type="transmembrane region" description="Helical" evidence="1">
    <location>
        <begin position="61"/>
        <end position="80"/>
    </location>
</feature>
<evidence type="ECO:0000313" key="2">
    <source>
        <dbReference type="EMBL" id="MFC4388707.1"/>
    </source>
</evidence>
<dbReference type="RefSeq" id="WP_390199938.1">
    <property type="nucleotide sequence ID" value="NZ_JBHSDV010000004.1"/>
</dbReference>
<dbReference type="EMBL" id="JBHSDV010000004">
    <property type="protein sequence ID" value="MFC4388707.1"/>
    <property type="molecule type" value="Genomic_DNA"/>
</dbReference>
<protein>
    <submittedName>
        <fullName evidence="2">DUF5392 family protein</fullName>
    </submittedName>
</protein>
<comment type="caution">
    <text evidence="2">The sequence shown here is derived from an EMBL/GenBank/DDBJ whole genome shotgun (WGS) entry which is preliminary data.</text>
</comment>
<feature type="transmembrane region" description="Helical" evidence="1">
    <location>
        <begin position="34"/>
        <end position="55"/>
    </location>
</feature>
<dbReference type="Proteomes" id="UP001595880">
    <property type="component" value="Unassembled WGS sequence"/>
</dbReference>